<feature type="region of interest" description="Disordered" evidence="1">
    <location>
        <begin position="30"/>
        <end position="50"/>
    </location>
</feature>
<dbReference type="InterPro" id="IPR011990">
    <property type="entry name" value="TPR-like_helical_dom_sf"/>
</dbReference>
<evidence type="ECO:0000313" key="3">
    <source>
        <dbReference type="Proteomes" id="UP001244341"/>
    </source>
</evidence>
<accession>A0ABY8UAP5</accession>
<dbReference type="SUPFAM" id="SSF48452">
    <property type="entry name" value="TPR-like"/>
    <property type="match status" value="1"/>
</dbReference>
<feature type="compositionally biased region" description="Low complexity" evidence="1">
    <location>
        <begin position="30"/>
        <end position="46"/>
    </location>
</feature>
<dbReference type="Gene3D" id="1.25.40.10">
    <property type="entry name" value="Tetratricopeptide repeat domain"/>
    <property type="match status" value="1"/>
</dbReference>
<organism evidence="2 3">
    <name type="scientific">Tetradesmus obliquus</name>
    <name type="common">Green alga</name>
    <name type="synonym">Acutodesmus obliquus</name>
    <dbReference type="NCBI Taxonomy" id="3088"/>
    <lineage>
        <taxon>Eukaryota</taxon>
        <taxon>Viridiplantae</taxon>
        <taxon>Chlorophyta</taxon>
        <taxon>core chlorophytes</taxon>
        <taxon>Chlorophyceae</taxon>
        <taxon>CS clade</taxon>
        <taxon>Sphaeropleales</taxon>
        <taxon>Scenedesmaceae</taxon>
        <taxon>Tetradesmus</taxon>
    </lineage>
</organism>
<protein>
    <recommendedName>
        <fullName evidence="4">Amidase domain-containing protein</fullName>
    </recommendedName>
</protein>
<dbReference type="EMBL" id="CP126216">
    <property type="protein sequence ID" value="WIA18536.1"/>
    <property type="molecule type" value="Genomic_DNA"/>
</dbReference>
<reference evidence="2 3" key="1">
    <citation type="submission" date="2023-05" db="EMBL/GenBank/DDBJ databases">
        <title>A 100% complete, gapless, phased diploid assembly of the Scenedesmus obliquus UTEX 3031 genome.</title>
        <authorList>
            <person name="Biondi T.C."/>
            <person name="Hanschen E.R."/>
            <person name="Kwon T."/>
            <person name="Eng W."/>
            <person name="Kruse C.P.S."/>
            <person name="Koehler S.I."/>
            <person name="Kunde Y."/>
            <person name="Gleasner C.D."/>
            <person name="You Mak K.T."/>
            <person name="Polle J."/>
            <person name="Hovde B.T."/>
            <person name="Starkenburg S.R."/>
        </authorList>
    </citation>
    <scope>NUCLEOTIDE SEQUENCE [LARGE SCALE GENOMIC DNA]</scope>
    <source>
        <strain evidence="2 3">DOE0152z</strain>
    </source>
</reference>
<dbReference type="Proteomes" id="UP001244341">
    <property type="component" value="Chromosome 9b"/>
</dbReference>
<sequence>MGISPELMAQLMAGLQARGVPVAGTGDFAGAAASSSRPGGSSSSSAHQGCSRKYREDAGWQLSGPFGSLAGGGAVLTTTSPVVPLKFEQPPGQWQNFDYIGMEAGSISQFEEHFVSPAVMAAHLKALEAYTCPTPEEAAAAAHAALAISPLCPEAHNVLAVAQASSYEEALEMYRTAAELGPQVLQPECLEDLIADGTTWTRTPYRAFYRAMYGVANTLRKMGRRAALHALQQRHPAQPPRQLLQVC</sequence>
<gene>
    <name evidence="2" type="ORF">OEZ85_009982</name>
</gene>
<evidence type="ECO:0000313" key="2">
    <source>
        <dbReference type="EMBL" id="WIA18536.1"/>
    </source>
</evidence>
<name>A0ABY8UAP5_TETOB</name>
<evidence type="ECO:0008006" key="4">
    <source>
        <dbReference type="Google" id="ProtNLM"/>
    </source>
</evidence>
<evidence type="ECO:0000256" key="1">
    <source>
        <dbReference type="SAM" id="MobiDB-lite"/>
    </source>
</evidence>
<proteinExistence type="predicted"/>
<keyword evidence="3" id="KW-1185">Reference proteome</keyword>